<organism evidence="1 2">
    <name type="scientific">Caerostris extrusa</name>
    <name type="common">Bark spider</name>
    <name type="synonym">Caerostris bankana</name>
    <dbReference type="NCBI Taxonomy" id="172846"/>
    <lineage>
        <taxon>Eukaryota</taxon>
        <taxon>Metazoa</taxon>
        <taxon>Ecdysozoa</taxon>
        <taxon>Arthropoda</taxon>
        <taxon>Chelicerata</taxon>
        <taxon>Arachnida</taxon>
        <taxon>Araneae</taxon>
        <taxon>Araneomorphae</taxon>
        <taxon>Entelegynae</taxon>
        <taxon>Araneoidea</taxon>
        <taxon>Araneidae</taxon>
        <taxon>Caerostris</taxon>
    </lineage>
</organism>
<dbReference type="Proteomes" id="UP001054945">
    <property type="component" value="Unassembled WGS sequence"/>
</dbReference>
<accession>A0AAV4RBH6</accession>
<keyword evidence="2" id="KW-1185">Reference proteome</keyword>
<proteinExistence type="predicted"/>
<sequence>MIGKQRFVVGDRSVKLPAGRNLEEKCFRAFNKFSRLEQALRTEITRIDYPLYSNYHRNGVQDTILSMLFPIRTCSEASEKTTKIGFDV</sequence>
<reference evidence="1 2" key="1">
    <citation type="submission" date="2021-06" db="EMBL/GenBank/DDBJ databases">
        <title>Caerostris extrusa draft genome.</title>
        <authorList>
            <person name="Kono N."/>
            <person name="Arakawa K."/>
        </authorList>
    </citation>
    <scope>NUCLEOTIDE SEQUENCE [LARGE SCALE GENOMIC DNA]</scope>
</reference>
<evidence type="ECO:0000313" key="2">
    <source>
        <dbReference type="Proteomes" id="UP001054945"/>
    </source>
</evidence>
<dbReference type="AlphaFoldDB" id="A0AAV4RBH6"/>
<evidence type="ECO:0000313" key="1">
    <source>
        <dbReference type="EMBL" id="GIY19174.1"/>
    </source>
</evidence>
<dbReference type="EMBL" id="BPLR01007723">
    <property type="protein sequence ID" value="GIY19174.1"/>
    <property type="molecule type" value="Genomic_DNA"/>
</dbReference>
<name>A0AAV4RBH6_CAEEX</name>
<protein>
    <submittedName>
        <fullName evidence="1">Uncharacterized protein</fullName>
    </submittedName>
</protein>
<comment type="caution">
    <text evidence="1">The sequence shown here is derived from an EMBL/GenBank/DDBJ whole genome shotgun (WGS) entry which is preliminary data.</text>
</comment>
<gene>
    <name evidence="1" type="ORF">CEXT_642761</name>
</gene>